<sequence>MFSRNHKVVAACLLAIAAIHASSIFAASGFQVEVNVTDALLKNPHSKLWKQDPSAGSPDYKYLVVGRRPDGAVMVLYRQPDLTNERKIRLSGALFKCGIKRDWPILFIDSAADVKKQLEHPFLDDPSHEGISFMEGSDVAIVYQAVCGG</sequence>
<protein>
    <recommendedName>
        <fullName evidence="4">Lipoprotein</fullName>
    </recommendedName>
</protein>
<evidence type="ECO:0000313" key="2">
    <source>
        <dbReference type="EMBL" id="VWC42124.1"/>
    </source>
</evidence>
<keyword evidence="3" id="KW-1185">Reference proteome</keyword>
<name>A0A6J5F3P0_9BURK</name>
<reference evidence="2 3" key="1">
    <citation type="submission" date="2019-09" db="EMBL/GenBank/DDBJ databases">
        <authorList>
            <person name="Depoorter E."/>
        </authorList>
    </citation>
    <scope>NUCLEOTIDE SEQUENCE [LARGE SCALE GENOMIC DNA]</scope>
    <source>
        <strain evidence="2">LMG 30113</strain>
    </source>
</reference>
<accession>A0A6J5F3P0</accession>
<proteinExistence type="predicted"/>
<gene>
    <name evidence="2" type="ORF">BPA30113_07003</name>
</gene>
<dbReference type="RefSeq" id="WP_031402507.1">
    <property type="nucleotide sequence ID" value="NZ_CABVQD010000043.1"/>
</dbReference>
<dbReference type="Proteomes" id="UP000494330">
    <property type="component" value="Unassembled WGS sequence"/>
</dbReference>
<evidence type="ECO:0008006" key="4">
    <source>
        <dbReference type="Google" id="ProtNLM"/>
    </source>
</evidence>
<evidence type="ECO:0000313" key="3">
    <source>
        <dbReference type="Proteomes" id="UP000494330"/>
    </source>
</evidence>
<dbReference type="EMBL" id="CABVQD010000043">
    <property type="protein sequence ID" value="VWC42124.1"/>
    <property type="molecule type" value="Genomic_DNA"/>
</dbReference>
<feature type="chain" id="PRO_5044425787" description="Lipoprotein" evidence="1">
    <location>
        <begin position="27"/>
        <end position="149"/>
    </location>
</feature>
<organism evidence="2 3">
    <name type="scientific">Burkholderia paludis</name>
    <dbReference type="NCBI Taxonomy" id="1506587"/>
    <lineage>
        <taxon>Bacteria</taxon>
        <taxon>Pseudomonadati</taxon>
        <taxon>Pseudomonadota</taxon>
        <taxon>Betaproteobacteria</taxon>
        <taxon>Burkholderiales</taxon>
        <taxon>Burkholderiaceae</taxon>
        <taxon>Burkholderia</taxon>
        <taxon>Burkholderia cepacia complex</taxon>
    </lineage>
</organism>
<dbReference type="AlphaFoldDB" id="A0A6J5F3P0"/>
<keyword evidence="1" id="KW-0732">Signal</keyword>
<feature type="signal peptide" evidence="1">
    <location>
        <begin position="1"/>
        <end position="26"/>
    </location>
</feature>
<evidence type="ECO:0000256" key="1">
    <source>
        <dbReference type="SAM" id="SignalP"/>
    </source>
</evidence>